<dbReference type="Proteomes" id="UP000799439">
    <property type="component" value="Unassembled WGS sequence"/>
</dbReference>
<evidence type="ECO:0000313" key="3">
    <source>
        <dbReference type="Proteomes" id="UP000799439"/>
    </source>
</evidence>
<reference evidence="2" key="1">
    <citation type="journal article" date="2020" name="Stud. Mycol.">
        <title>101 Dothideomycetes genomes: a test case for predicting lifestyles and emergence of pathogens.</title>
        <authorList>
            <person name="Haridas S."/>
            <person name="Albert R."/>
            <person name="Binder M."/>
            <person name="Bloem J."/>
            <person name="Labutti K."/>
            <person name="Salamov A."/>
            <person name="Andreopoulos B."/>
            <person name="Baker S."/>
            <person name="Barry K."/>
            <person name="Bills G."/>
            <person name="Bluhm B."/>
            <person name="Cannon C."/>
            <person name="Castanera R."/>
            <person name="Culley D."/>
            <person name="Daum C."/>
            <person name="Ezra D."/>
            <person name="Gonzalez J."/>
            <person name="Henrissat B."/>
            <person name="Kuo A."/>
            <person name="Liang C."/>
            <person name="Lipzen A."/>
            <person name="Lutzoni F."/>
            <person name="Magnuson J."/>
            <person name="Mondo S."/>
            <person name="Nolan M."/>
            <person name="Ohm R."/>
            <person name="Pangilinan J."/>
            <person name="Park H.-J."/>
            <person name="Ramirez L."/>
            <person name="Alfaro M."/>
            <person name="Sun H."/>
            <person name="Tritt A."/>
            <person name="Yoshinaga Y."/>
            <person name="Zwiers L.-H."/>
            <person name="Turgeon B."/>
            <person name="Goodwin S."/>
            <person name="Spatafora J."/>
            <person name="Crous P."/>
            <person name="Grigoriev I."/>
        </authorList>
    </citation>
    <scope>NUCLEOTIDE SEQUENCE</scope>
    <source>
        <strain evidence="2">CBS 260.36</strain>
    </source>
</reference>
<feature type="chain" id="PRO_5040189809" evidence="1">
    <location>
        <begin position="19"/>
        <end position="187"/>
    </location>
</feature>
<dbReference type="AlphaFoldDB" id="A0A9P4ISY3"/>
<keyword evidence="3" id="KW-1185">Reference proteome</keyword>
<feature type="signal peptide" evidence="1">
    <location>
        <begin position="1"/>
        <end position="18"/>
    </location>
</feature>
<gene>
    <name evidence="2" type="ORF">K461DRAFT_316500</name>
</gene>
<organism evidence="2 3">
    <name type="scientific">Myriangium duriaei CBS 260.36</name>
    <dbReference type="NCBI Taxonomy" id="1168546"/>
    <lineage>
        <taxon>Eukaryota</taxon>
        <taxon>Fungi</taxon>
        <taxon>Dikarya</taxon>
        <taxon>Ascomycota</taxon>
        <taxon>Pezizomycotina</taxon>
        <taxon>Dothideomycetes</taxon>
        <taxon>Dothideomycetidae</taxon>
        <taxon>Myriangiales</taxon>
        <taxon>Myriangiaceae</taxon>
        <taxon>Myriangium</taxon>
    </lineage>
</organism>
<keyword evidence="1" id="KW-0732">Signal</keyword>
<dbReference type="OrthoDB" id="5230873at2759"/>
<protein>
    <submittedName>
        <fullName evidence="2">Uncharacterized protein</fullName>
    </submittedName>
</protein>
<evidence type="ECO:0000313" key="2">
    <source>
        <dbReference type="EMBL" id="KAF2148104.1"/>
    </source>
</evidence>
<evidence type="ECO:0000256" key="1">
    <source>
        <dbReference type="SAM" id="SignalP"/>
    </source>
</evidence>
<proteinExistence type="predicted"/>
<accession>A0A9P4ISY3</accession>
<sequence length="187" mass="20019">MVVLYAAFLLACFCNVQAATTIPKTSQFWGYGIGIHGLPLFAAGTSTSTTWGAYIGNGTPQESTSATNITLTLQTSNHTMQANPTGSNTTAPTPNWSLYIINGTNADEQAGFADAQNNNGSLTFTGWAIWGQFLVWVDSDGSYTSKWSAEPTDTEGIYEVRWNSADATSDTAVPIVFKNKGPKTGYY</sequence>
<comment type="caution">
    <text evidence="2">The sequence shown here is derived from an EMBL/GenBank/DDBJ whole genome shotgun (WGS) entry which is preliminary data.</text>
</comment>
<name>A0A9P4ISY3_9PEZI</name>
<dbReference type="EMBL" id="ML996094">
    <property type="protein sequence ID" value="KAF2148104.1"/>
    <property type="molecule type" value="Genomic_DNA"/>
</dbReference>